<evidence type="ECO:0000313" key="3">
    <source>
        <dbReference type="Proteomes" id="UP001208570"/>
    </source>
</evidence>
<dbReference type="AlphaFoldDB" id="A0AAD9MSE5"/>
<feature type="transmembrane region" description="Helical" evidence="1">
    <location>
        <begin position="153"/>
        <end position="176"/>
    </location>
</feature>
<evidence type="ECO:0000313" key="2">
    <source>
        <dbReference type="EMBL" id="KAK2142418.1"/>
    </source>
</evidence>
<dbReference type="EMBL" id="JAODUP010000958">
    <property type="protein sequence ID" value="KAK2142418.1"/>
    <property type="molecule type" value="Genomic_DNA"/>
</dbReference>
<proteinExistence type="predicted"/>
<reference evidence="2" key="1">
    <citation type="journal article" date="2023" name="Mol. Biol. Evol.">
        <title>Third-Generation Sequencing Reveals the Adaptive Role of the Epigenome in Three Deep-Sea Polychaetes.</title>
        <authorList>
            <person name="Perez M."/>
            <person name="Aroh O."/>
            <person name="Sun Y."/>
            <person name="Lan Y."/>
            <person name="Juniper S.K."/>
            <person name="Young C.R."/>
            <person name="Angers B."/>
            <person name="Qian P.Y."/>
        </authorList>
    </citation>
    <scope>NUCLEOTIDE SEQUENCE</scope>
    <source>
        <strain evidence="2">P08H-3</strain>
    </source>
</reference>
<sequence length="191" mass="20868">MRSASSRPEDESYNEALPEELARTAMKIDSLLQTTRRWMDAGVGPKLISDGQETAAVVMKDYPVTVIFMSPQEVVAAANKEFTAYAIEVPEPVKPPKWDWCSHGCSIFTMVCCCWAACISSLFGLIGLVLSVGSYSDYTGGNYDRSKYKKSCAIGFSLAGVILGLGALGAIGYFGYTNYSEWLQAIKTFFT</sequence>
<keyword evidence="1" id="KW-0472">Membrane</keyword>
<organism evidence="2 3">
    <name type="scientific">Paralvinella palmiformis</name>
    <dbReference type="NCBI Taxonomy" id="53620"/>
    <lineage>
        <taxon>Eukaryota</taxon>
        <taxon>Metazoa</taxon>
        <taxon>Spiralia</taxon>
        <taxon>Lophotrochozoa</taxon>
        <taxon>Annelida</taxon>
        <taxon>Polychaeta</taxon>
        <taxon>Sedentaria</taxon>
        <taxon>Canalipalpata</taxon>
        <taxon>Terebellida</taxon>
        <taxon>Terebelliformia</taxon>
        <taxon>Alvinellidae</taxon>
        <taxon>Paralvinella</taxon>
    </lineage>
</organism>
<gene>
    <name evidence="2" type="ORF">LSH36_958g00016</name>
</gene>
<name>A0AAD9MSE5_9ANNE</name>
<accession>A0AAD9MSE5</accession>
<keyword evidence="3" id="KW-1185">Reference proteome</keyword>
<protein>
    <submittedName>
        <fullName evidence="2">Uncharacterized protein</fullName>
    </submittedName>
</protein>
<feature type="transmembrane region" description="Helical" evidence="1">
    <location>
        <begin position="107"/>
        <end position="132"/>
    </location>
</feature>
<keyword evidence="1" id="KW-1133">Transmembrane helix</keyword>
<comment type="caution">
    <text evidence="2">The sequence shown here is derived from an EMBL/GenBank/DDBJ whole genome shotgun (WGS) entry which is preliminary data.</text>
</comment>
<keyword evidence="1" id="KW-0812">Transmembrane</keyword>
<evidence type="ECO:0000256" key="1">
    <source>
        <dbReference type="SAM" id="Phobius"/>
    </source>
</evidence>
<dbReference type="Proteomes" id="UP001208570">
    <property type="component" value="Unassembled WGS sequence"/>
</dbReference>